<organism evidence="7 8">
    <name type="scientific">Chiloscyllium punctatum</name>
    <name type="common">Brownbanded bambooshark</name>
    <name type="synonym">Hemiscyllium punctatum</name>
    <dbReference type="NCBI Taxonomy" id="137246"/>
    <lineage>
        <taxon>Eukaryota</taxon>
        <taxon>Metazoa</taxon>
        <taxon>Chordata</taxon>
        <taxon>Craniata</taxon>
        <taxon>Vertebrata</taxon>
        <taxon>Chondrichthyes</taxon>
        <taxon>Elasmobranchii</taxon>
        <taxon>Galeomorphii</taxon>
        <taxon>Galeoidea</taxon>
        <taxon>Orectolobiformes</taxon>
        <taxon>Hemiscylliidae</taxon>
        <taxon>Chiloscyllium</taxon>
    </lineage>
</organism>
<dbReference type="Proteomes" id="UP000287033">
    <property type="component" value="Unassembled WGS sequence"/>
</dbReference>
<dbReference type="OrthoDB" id="9906841at2759"/>
<comment type="subcellular location">
    <subcellularLocation>
        <location evidence="1">Membrane</location>
    </subcellularLocation>
</comment>
<dbReference type="PANTHER" id="PTHR13999">
    <property type="entry name" value="INTERFERON INDUCIBLE TRANSMEMBRANE PROTEIN"/>
    <property type="match status" value="1"/>
</dbReference>
<evidence type="ECO:0000256" key="5">
    <source>
        <dbReference type="ARBA" id="ARBA00023136"/>
    </source>
</evidence>
<feature type="transmembrane region" description="Helical" evidence="6">
    <location>
        <begin position="45"/>
        <end position="67"/>
    </location>
</feature>
<dbReference type="GO" id="GO:0005886">
    <property type="term" value="C:plasma membrane"/>
    <property type="evidence" value="ECO:0007669"/>
    <property type="project" value="TreeGrafter"/>
</dbReference>
<evidence type="ECO:0000313" key="7">
    <source>
        <dbReference type="EMBL" id="GCC17712.1"/>
    </source>
</evidence>
<proteinExistence type="inferred from homology"/>
<evidence type="ECO:0000256" key="6">
    <source>
        <dbReference type="SAM" id="Phobius"/>
    </source>
</evidence>
<evidence type="ECO:0000313" key="8">
    <source>
        <dbReference type="Proteomes" id="UP000287033"/>
    </source>
</evidence>
<protein>
    <submittedName>
        <fullName evidence="7">Uncharacterized protein</fullName>
    </submittedName>
</protein>
<accession>A0A401RHT6</accession>
<dbReference type="STRING" id="137246.A0A401RHT6"/>
<name>A0A401RHT6_CHIPU</name>
<keyword evidence="3 6" id="KW-0812">Transmembrane</keyword>
<keyword evidence="8" id="KW-1185">Reference proteome</keyword>
<dbReference type="AlphaFoldDB" id="A0A401RHT6"/>
<evidence type="ECO:0000256" key="1">
    <source>
        <dbReference type="ARBA" id="ARBA00004370"/>
    </source>
</evidence>
<sequence length="138" mass="15417">MEFRADNVPLSTRSYPYQGLKDDEQTASTTVVNVAPNVTSVRDHFLWSIFNFAFMNFCCLGFVAMVFSVKSRDRKVVGDAEGARHYASTARALNIAATVLTVLVLIIGIVMIFVSLSMVNRVIEHEKQEHPDVFGGWN</sequence>
<comment type="caution">
    <text evidence="7">The sequence shown here is derived from an EMBL/GenBank/DDBJ whole genome shotgun (WGS) entry which is preliminary data.</text>
</comment>
<dbReference type="InterPro" id="IPR007593">
    <property type="entry name" value="CD225/Dispanin_fam"/>
</dbReference>
<evidence type="ECO:0000256" key="3">
    <source>
        <dbReference type="ARBA" id="ARBA00022692"/>
    </source>
</evidence>
<evidence type="ECO:0000256" key="2">
    <source>
        <dbReference type="ARBA" id="ARBA00006843"/>
    </source>
</evidence>
<dbReference type="OMA" id="ERERMDC"/>
<dbReference type="PANTHER" id="PTHR13999:SF4">
    <property type="entry name" value="INTERFERON-INDUCED TRANSMEMBRANE PROTEIN 3"/>
    <property type="match status" value="1"/>
</dbReference>
<dbReference type="InterPro" id="IPR051517">
    <property type="entry name" value="IFITM_antiviral_protein"/>
</dbReference>
<keyword evidence="5 6" id="KW-0472">Membrane</keyword>
<feature type="transmembrane region" description="Helical" evidence="6">
    <location>
        <begin position="92"/>
        <end position="114"/>
    </location>
</feature>
<reference evidence="7 8" key="1">
    <citation type="journal article" date="2018" name="Nat. Ecol. Evol.">
        <title>Shark genomes provide insights into elasmobranch evolution and the origin of vertebrates.</title>
        <authorList>
            <person name="Hara Y"/>
            <person name="Yamaguchi K"/>
            <person name="Onimaru K"/>
            <person name="Kadota M"/>
            <person name="Koyanagi M"/>
            <person name="Keeley SD"/>
            <person name="Tatsumi K"/>
            <person name="Tanaka K"/>
            <person name="Motone F"/>
            <person name="Kageyama Y"/>
            <person name="Nozu R"/>
            <person name="Adachi N"/>
            <person name="Nishimura O"/>
            <person name="Nakagawa R"/>
            <person name="Tanegashima C"/>
            <person name="Kiyatake I"/>
            <person name="Matsumoto R"/>
            <person name="Murakumo K"/>
            <person name="Nishida K"/>
            <person name="Terakita A"/>
            <person name="Kuratani S"/>
            <person name="Sato K"/>
            <person name="Hyodo S Kuraku.S."/>
        </authorList>
    </citation>
    <scope>NUCLEOTIDE SEQUENCE [LARGE SCALE GENOMIC DNA]</scope>
</reference>
<comment type="similarity">
    <text evidence="2">Belongs to the CD225/Dispanin family.</text>
</comment>
<evidence type="ECO:0000256" key="4">
    <source>
        <dbReference type="ARBA" id="ARBA00022989"/>
    </source>
</evidence>
<keyword evidence="4 6" id="KW-1133">Transmembrane helix</keyword>
<dbReference type="Pfam" id="PF04505">
    <property type="entry name" value="CD225"/>
    <property type="match status" value="1"/>
</dbReference>
<dbReference type="EMBL" id="BEZZ01001338">
    <property type="protein sequence ID" value="GCC17712.1"/>
    <property type="molecule type" value="Genomic_DNA"/>
</dbReference>
<gene>
    <name evidence="7" type="ORF">chiPu_0017656</name>
</gene>